<evidence type="ECO:0000256" key="7">
    <source>
        <dbReference type="ARBA" id="ARBA00022777"/>
    </source>
</evidence>
<dbReference type="RefSeq" id="WP_078710853.1">
    <property type="nucleotide sequence ID" value="NZ_FUWY01000001.1"/>
</dbReference>
<keyword evidence="7" id="KW-0418">Kinase</keyword>
<dbReference type="GO" id="GO:0005737">
    <property type="term" value="C:cytoplasm"/>
    <property type="evidence" value="ECO:0007669"/>
    <property type="project" value="UniProtKB-SubCell"/>
</dbReference>
<evidence type="ECO:0000259" key="8">
    <source>
        <dbReference type="PROSITE" id="PS51096"/>
    </source>
</evidence>
<dbReference type="PANTHER" id="PTHR33799">
    <property type="entry name" value="PTS PERMEASE-RELATED-RELATED"/>
    <property type="match status" value="1"/>
</dbReference>
<evidence type="ECO:0000256" key="3">
    <source>
        <dbReference type="ARBA" id="ARBA00022490"/>
    </source>
</evidence>
<keyword evidence="10" id="KW-1185">Reference proteome</keyword>
<dbReference type="SUPFAM" id="SSF53062">
    <property type="entry name" value="PTS system fructose IIA component-like"/>
    <property type="match status" value="1"/>
</dbReference>
<dbReference type="EMBL" id="FUWY01000001">
    <property type="protein sequence ID" value="SJZ38950.1"/>
    <property type="molecule type" value="Genomic_DNA"/>
</dbReference>
<name>A0A1T4K932_9FIRM</name>
<evidence type="ECO:0000313" key="9">
    <source>
        <dbReference type="EMBL" id="SJZ38950.1"/>
    </source>
</evidence>
<organism evidence="9 10">
    <name type="scientific">Anaerorhabdus furcosa</name>
    <dbReference type="NCBI Taxonomy" id="118967"/>
    <lineage>
        <taxon>Bacteria</taxon>
        <taxon>Bacillati</taxon>
        <taxon>Bacillota</taxon>
        <taxon>Erysipelotrichia</taxon>
        <taxon>Erysipelotrichales</taxon>
        <taxon>Erysipelotrichaceae</taxon>
        <taxon>Anaerorhabdus</taxon>
    </lineage>
</organism>
<feature type="domain" description="PTS EIIA type-4" evidence="8">
    <location>
        <begin position="1"/>
        <end position="121"/>
    </location>
</feature>
<keyword evidence="2" id="KW-0813">Transport</keyword>
<dbReference type="STRING" id="118967.SAMN02745191_0409"/>
<evidence type="ECO:0000256" key="5">
    <source>
        <dbReference type="ARBA" id="ARBA00022679"/>
    </source>
</evidence>
<dbReference type="GO" id="GO:0016301">
    <property type="term" value="F:kinase activity"/>
    <property type="evidence" value="ECO:0007669"/>
    <property type="project" value="UniProtKB-KW"/>
</dbReference>
<keyword evidence="5" id="KW-0808">Transferase</keyword>
<dbReference type="CDD" id="cd00006">
    <property type="entry name" value="PTS_IIA_man"/>
    <property type="match status" value="1"/>
</dbReference>
<evidence type="ECO:0000256" key="4">
    <source>
        <dbReference type="ARBA" id="ARBA00022597"/>
    </source>
</evidence>
<comment type="subcellular location">
    <subcellularLocation>
        <location evidence="1">Cytoplasm</location>
    </subcellularLocation>
</comment>
<evidence type="ECO:0000256" key="6">
    <source>
        <dbReference type="ARBA" id="ARBA00022683"/>
    </source>
</evidence>
<dbReference type="PROSITE" id="PS51096">
    <property type="entry name" value="PTS_EIIA_TYPE_4"/>
    <property type="match status" value="1"/>
</dbReference>
<dbReference type="Pfam" id="PF03610">
    <property type="entry name" value="EIIA-man"/>
    <property type="match status" value="1"/>
</dbReference>
<dbReference type="PANTHER" id="PTHR33799:SF1">
    <property type="entry name" value="PTS SYSTEM MANNOSE-SPECIFIC EIIAB COMPONENT-RELATED"/>
    <property type="match status" value="1"/>
</dbReference>
<sequence length="135" mass="15298">MRKILIASHGKFAEGVVDTVTFFAGEQNISFICAYIDNQSLQEKIEVALQDIKEEDELVIFTDLLGGSVNRAFLPYLQRQHTHIITGVNLAVILEIVAKQDDYLMNEEVNAIVNEAQKQLVYLNCYEVMTSEDDE</sequence>
<proteinExistence type="predicted"/>
<dbReference type="Gene3D" id="3.40.50.510">
    <property type="entry name" value="Phosphotransferase system, mannose-type IIA component"/>
    <property type="match status" value="1"/>
</dbReference>
<dbReference type="InterPro" id="IPR051471">
    <property type="entry name" value="Bacterial_PTS_sugar_comp"/>
</dbReference>
<evidence type="ECO:0000256" key="2">
    <source>
        <dbReference type="ARBA" id="ARBA00022448"/>
    </source>
</evidence>
<dbReference type="AlphaFoldDB" id="A0A1T4K932"/>
<dbReference type="Proteomes" id="UP000243297">
    <property type="component" value="Unassembled WGS sequence"/>
</dbReference>
<dbReference type="GO" id="GO:0016020">
    <property type="term" value="C:membrane"/>
    <property type="evidence" value="ECO:0007669"/>
    <property type="project" value="InterPro"/>
</dbReference>
<keyword evidence="3" id="KW-0963">Cytoplasm</keyword>
<keyword evidence="6" id="KW-0598">Phosphotransferase system</keyword>
<keyword evidence="4" id="KW-0762">Sugar transport</keyword>
<dbReference type="InterPro" id="IPR036662">
    <property type="entry name" value="PTS_EIIA_man-typ_sf"/>
</dbReference>
<evidence type="ECO:0000256" key="1">
    <source>
        <dbReference type="ARBA" id="ARBA00004496"/>
    </source>
</evidence>
<gene>
    <name evidence="9" type="ORF">SAMN02745191_0409</name>
</gene>
<protein>
    <submittedName>
        <fullName evidence="9">PTS system, mannose-specific IIA component</fullName>
    </submittedName>
</protein>
<reference evidence="10" key="1">
    <citation type="submission" date="2017-02" db="EMBL/GenBank/DDBJ databases">
        <authorList>
            <person name="Varghese N."/>
            <person name="Submissions S."/>
        </authorList>
    </citation>
    <scope>NUCLEOTIDE SEQUENCE [LARGE SCALE GENOMIC DNA]</scope>
    <source>
        <strain evidence="10">ATCC 25662</strain>
    </source>
</reference>
<accession>A0A1T4K932</accession>
<dbReference type="InterPro" id="IPR004701">
    <property type="entry name" value="PTS_EIIA_man-typ"/>
</dbReference>
<evidence type="ECO:0000313" key="10">
    <source>
        <dbReference type="Proteomes" id="UP000243297"/>
    </source>
</evidence>
<dbReference type="OrthoDB" id="9799827at2"/>
<dbReference type="InterPro" id="IPR033887">
    <property type="entry name" value="PTS_IIA_man"/>
</dbReference>
<dbReference type="GO" id="GO:0009401">
    <property type="term" value="P:phosphoenolpyruvate-dependent sugar phosphotransferase system"/>
    <property type="evidence" value="ECO:0007669"/>
    <property type="project" value="UniProtKB-KW"/>
</dbReference>